<keyword evidence="3" id="KW-1133">Transmembrane helix</keyword>
<dbReference type="InterPro" id="IPR012902">
    <property type="entry name" value="N_methyl_site"/>
</dbReference>
<protein>
    <recommendedName>
        <fullName evidence="6">Competence protein ComGF</fullName>
    </recommendedName>
</protein>
<dbReference type="Proteomes" id="UP000501421">
    <property type="component" value="Chromosome"/>
</dbReference>
<proteinExistence type="predicted"/>
<accession>A0A679FIU5</accession>
<evidence type="ECO:0000256" key="1">
    <source>
        <dbReference type="ARBA" id="ARBA00004241"/>
    </source>
</evidence>
<evidence type="ECO:0000256" key="2">
    <source>
        <dbReference type="ARBA" id="ARBA00023287"/>
    </source>
</evidence>
<name>A0A679FIU5_9BACL</name>
<dbReference type="InterPro" id="IPR016977">
    <property type="entry name" value="ComGF"/>
</dbReference>
<reference evidence="5" key="1">
    <citation type="journal article" date="2020" name="Microbiol. Resour. Announc.">
        <title>Complete Genome Sequence of Geobacillus sp. Strain E55-1, Isolated from Mine Geyser in Japan.</title>
        <authorList>
            <person name="Miyazaki K."/>
            <person name="Hase E."/>
            <person name="Tokito N."/>
        </authorList>
    </citation>
    <scope>NUCLEOTIDE SEQUENCE [LARGE SCALE GENOMIC DNA]</scope>
    <source>
        <strain evidence="5">E55-1</strain>
    </source>
</reference>
<gene>
    <name evidence="4" type="ORF">GsuE55_04460</name>
</gene>
<feature type="transmembrane region" description="Helical" evidence="3">
    <location>
        <begin position="29"/>
        <end position="52"/>
    </location>
</feature>
<keyword evidence="5" id="KW-1185">Reference proteome</keyword>
<dbReference type="GO" id="GO:0030420">
    <property type="term" value="P:establishment of competence for transformation"/>
    <property type="evidence" value="ECO:0007669"/>
    <property type="project" value="UniProtKB-KW"/>
</dbReference>
<dbReference type="NCBIfam" id="NF041002">
    <property type="entry name" value="pilin_ComGF"/>
    <property type="match status" value="1"/>
</dbReference>
<keyword evidence="3" id="KW-0472">Membrane</keyword>
<dbReference type="Pfam" id="PF15980">
    <property type="entry name" value="ComGF"/>
    <property type="match status" value="1"/>
</dbReference>
<comment type="subcellular location">
    <subcellularLocation>
        <location evidence="1">Cell surface</location>
    </subcellularLocation>
</comment>
<dbReference type="EMBL" id="AP022557">
    <property type="protein sequence ID" value="BBW95613.1"/>
    <property type="molecule type" value="Genomic_DNA"/>
</dbReference>
<dbReference type="GO" id="GO:0009986">
    <property type="term" value="C:cell surface"/>
    <property type="evidence" value="ECO:0007669"/>
    <property type="project" value="UniProtKB-SubCell"/>
</dbReference>
<organism evidence="4 5">
    <name type="scientific">Geobacillus subterraneus</name>
    <dbReference type="NCBI Taxonomy" id="129338"/>
    <lineage>
        <taxon>Bacteria</taxon>
        <taxon>Bacillati</taxon>
        <taxon>Bacillota</taxon>
        <taxon>Bacilli</taxon>
        <taxon>Bacillales</taxon>
        <taxon>Anoxybacillaceae</taxon>
        <taxon>Geobacillus</taxon>
    </lineage>
</organism>
<keyword evidence="2" id="KW-0178">Competence</keyword>
<evidence type="ECO:0008006" key="6">
    <source>
        <dbReference type="Google" id="ProtNLM"/>
    </source>
</evidence>
<dbReference type="PROSITE" id="PS00409">
    <property type="entry name" value="PROKAR_NTER_METHYL"/>
    <property type="match status" value="1"/>
</dbReference>
<evidence type="ECO:0000313" key="4">
    <source>
        <dbReference type="EMBL" id="BBW95613.1"/>
    </source>
</evidence>
<evidence type="ECO:0000256" key="3">
    <source>
        <dbReference type="SAM" id="Phobius"/>
    </source>
</evidence>
<evidence type="ECO:0000313" key="5">
    <source>
        <dbReference type="Proteomes" id="UP000501421"/>
    </source>
</evidence>
<sequence>MARMRALERLRRPRAGALRLQQTVGTSGFTLIEALISLLVAIMITAAVPLLLSARVLGTAAIDGFSPLEWRLFLQQLRIEMNETERWSVDGDVFYLQKWSGETVRFLLATRRAELIRQVNDAGYETALRHVRAVSYRTGARGLFVTVVADDGTVWEAFVARAF</sequence>
<dbReference type="AlphaFoldDB" id="A0A679FIU5"/>
<keyword evidence="3" id="KW-0812">Transmembrane</keyword>